<dbReference type="Pfam" id="PF00067">
    <property type="entry name" value="p450"/>
    <property type="match status" value="1"/>
</dbReference>
<feature type="transmembrane region" description="Helical" evidence="6">
    <location>
        <begin position="12"/>
        <end position="33"/>
    </location>
</feature>
<dbReference type="GO" id="GO:0005506">
    <property type="term" value="F:iron ion binding"/>
    <property type="evidence" value="ECO:0007669"/>
    <property type="project" value="InterPro"/>
</dbReference>
<comment type="cofactor">
    <cofactor evidence="1 4">
        <name>heme</name>
        <dbReference type="ChEBI" id="CHEBI:30413"/>
    </cofactor>
</comment>
<keyword evidence="6" id="KW-0472">Membrane</keyword>
<dbReference type="AlphaFoldDB" id="A0A2V1DII5"/>
<dbReference type="Gene3D" id="1.10.630.10">
    <property type="entry name" value="Cytochrome P450"/>
    <property type="match status" value="1"/>
</dbReference>
<protein>
    <submittedName>
        <fullName evidence="7">Putative cytochrome P450</fullName>
    </submittedName>
</protein>
<dbReference type="GO" id="GO:0004497">
    <property type="term" value="F:monooxygenase activity"/>
    <property type="evidence" value="ECO:0007669"/>
    <property type="project" value="UniProtKB-KW"/>
</dbReference>
<dbReference type="InterPro" id="IPR017972">
    <property type="entry name" value="Cyt_P450_CS"/>
</dbReference>
<keyword evidence="8" id="KW-1185">Reference proteome</keyword>
<organism evidence="7 8">
    <name type="scientific">Periconia macrospinosa</name>
    <dbReference type="NCBI Taxonomy" id="97972"/>
    <lineage>
        <taxon>Eukaryota</taxon>
        <taxon>Fungi</taxon>
        <taxon>Dikarya</taxon>
        <taxon>Ascomycota</taxon>
        <taxon>Pezizomycotina</taxon>
        <taxon>Dothideomycetes</taxon>
        <taxon>Pleosporomycetidae</taxon>
        <taxon>Pleosporales</taxon>
        <taxon>Massarineae</taxon>
        <taxon>Periconiaceae</taxon>
        <taxon>Periconia</taxon>
    </lineage>
</organism>
<evidence type="ECO:0000256" key="6">
    <source>
        <dbReference type="SAM" id="Phobius"/>
    </source>
</evidence>
<dbReference type="PROSITE" id="PS00086">
    <property type="entry name" value="CYTOCHROME_P450"/>
    <property type="match status" value="1"/>
</dbReference>
<dbReference type="PANTHER" id="PTHR24305">
    <property type="entry name" value="CYTOCHROME P450"/>
    <property type="match status" value="1"/>
</dbReference>
<dbReference type="CDD" id="cd11058">
    <property type="entry name" value="CYP60B-like"/>
    <property type="match status" value="1"/>
</dbReference>
<dbReference type="InterPro" id="IPR001128">
    <property type="entry name" value="Cyt_P450"/>
</dbReference>
<dbReference type="InterPro" id="IPR036396">
    <property type="entry name" value="Cyt_P450_sf"/>
</dbReference>
<reference evidence="7 8" key="1">
    <citation type="journal article" date="2018" name="Sci. Rep.">
        <title>Comparative genomics provides insights into the lifestyle and reveals functional heterogeneity of dark septate endophytic fungi.</title>
        <authorList>
            <person name="Knapp D.G."/>
            <person name="Nemeth J.B."/>
            <person name="Barry K."/>
            <person name="Hainaut M."/>
            <person name="Henrissat B."/>
            <person name="Johnson J."/>
            <person name="Kuo A."/>
            <person name="Lim J.H.P."/>
            <person name="Lipzen A."/>
            <person name="Nolan M."/>
            <person name="Ohm R.A."/>
            <person name="Tamas L."/>
            <person name="Grigoriev I.V."/>
            <person name="Spatafora J.W."/>
            <person name="Nagy L.G."/>
            <person name="Kovacs G.M."/>
        </authorList>
    </citation>
    <scope>NUCLEOTIDE SEQUENCE [LARGE SCALE GENOMIC DNA]</scope>
    <source>
        <strain evidence="7 8">DSE2036</strain>
    </source>
</reference>
<evidence type="ECO:0000256" key="5">
    <source>
        <dbReference type="RuleBase" id="RU000461"/>
    </source>
</evidence>
<dbReference type="GO" id="GO:0016705">
    <property type="term" value="F:oxidoreductase activity, acting on paired donors, with incorporation or reduction of molecular oxygen"/>
    <property type="evidence" value="ECO:0007669"/>
    <property type="project" value="InterPro"/>
</dbReference>
<dbReference type="STRING" id="97972.A0A2V1DII5"/>
<sequence length="499" mass="56032">MLLTTLSNQLGWADLVGIFTALILAYFTSKVVYNLCWHPLAKFPGPKLAAVSNVSYCYWFLGGRQPFRMLELHNKYGPVVRTAPNELSFNTAKSWKDIYDFRQGHQTFVKSDFYEGGSFADQCGSIVSERDVNRHSKMRRDLSHAFSQRSLTEQEALISGVVDDFITQLGLVGAAGVNIVDWFTMATFDIIGDLAFGETFSGIKSAQKHPWIARIEGAMMQGALADCFKRFPWLAKMVLALFPGKIQDIIKDTKINEDYSINLVTKRINKKTDRKDFLTRILEHQQEAQISDVQIAAHASDLVLAGSETTATALSCITYHLLHFPHTLQALQDEIRGSFKSYAEINAASTAPLKYLWAVCQEGMRLYPPLPFALPRVIPRGGDTVDGHFLPQGTVVSTNPLASCLSASNFEDPLAFKPERWLEKSSEDALDASQPFSMGTRGCLGRSLGWMELRTILAKLHFSYDLQLLDKDVDWHRDSKMHTLWQKPALKIRVLPRSA</sequence>
<dbReference type="PANTHER" id="PTHR24305:SF161">
    <property type="entry name" value="P450, PUTATIVE (EUROFUNG)-RELATED"/>
    <property type="match status" value="1"/>
</dbReference>
<evidence type="ECO:0000256" key="4">
    <source>
        <dbReference type="PIRSR" id="PIRSR602401-1"/>
    </source>
</evidence>
<keyword evidence="6" id="KW-1133">Transmembrane helix</keyword>
<accession>A0A2V1DII5</accession>
<dbReference type="InterPro" id="IPR002401">
    <property type="entry name" value="Cyt_P450_E_grp-I"/>
</dbReference>
<dbReference type="GO" id="GO:0020037">
    <property type="term" value="F:heme binding"/>
    <property type="evidence" value="ECO:0007669"/>
    <property type="project" value="InterPro"/>
</dbReference>
<dbReference type="EMBL" id="KZ805424">
    <property type="protein sequence ID" value="PVH97982.1"/>
    <property type="molecule type" value="Genomic_DNA"/>
</dbReference>
<proteinExistence type="inferred from homology"/>
<feature type="binding site" description="axial binding residue" evidence="4">
    <location>
        <position position="443"/>
    </location>
    <ligand>
        <name>heme</name>
        <dbReference type="ChEBI" id="CHEBI:30413"/>
    </ligand>
    <ligandPart>
        <name>Fe</name>
        <dbReference type="ChEBI" id="CHEBI:18248"/>
    </ligandPart>
</feature>
<keyword evidence="6" id="KW-0812">Transmembrane</keyword>
<keyword evidence="4 5" id="KW-0349">Heme</keyword>
<comment type="similarity">
    <text evidence="5">Belongs to the cytochrome P450 family.</text>
</comment>
<dbReference type="Proteomes" id="UP000244855">
    <property type="component" value="Unassembled WGS sequence"/>
</dbReference>
<evidence type="ECO:0000256" key="1">
    <source>
        <dbReference type="ARBA" id="ARBA00001971"/>
    </source>
</evidence>
<keyword evidence="5" id="KW-0560">Oxidoreductase</keyword>
<name>A0A2V1DII5_9PLEO</name>
<evidence type="ECO:0000256" key="3">
    <source>
        <dbReference type="ARBA" id="ARBA00023004"/>
    </source>
</evidence>
<evidence type="ECO:0000256" key="2">
    <source>
        <dbReference type="ARBA" id="ARBA00022723"/>
    </source>
</evidence>
<evidence type="ECO:0000313" key="7">
    <source>
        <dbReference type="EMBL" id="PVH97982.1"/>
    </source>
</evidence>
<gene>
    <name evidence="7" type="ORF">DM02DRAFT_673741</name>
</gene>
<keyword evidence="3 4" id="KW-0408">Iron</keyword>
<evidence type="ECO:0000313" key="8">
    <source>
        <dbReference type="Proteomes" id="UP000244855"/>
    </source>
</evidence>
<dbReference type="PRINTS" id="PR00385">
    <property type="entry name" value="P450"/>
</dbReference>
<keyword evidence="5" id="KW-0503">Monooxygenase</keyword>
<dbReference type="SUPFAM" id="SSF48264">
    <property type="entry name" value="Cytochrome P450"/>
    <property type="match status" value="1"/>
</dbReference>
<keyword evidence="2 4" id="KW-0479">Metal-binding</keyword>
<dbReference type="PRINTS" id="PR00463">
    <property type="entry name" value="EP450I"/>
</dbReference>
<dbReference type="InterPro" id="IPR050121">
    <property type="entry name" value="Cytochrome_P450_monoxygenase"/>
</dbReference>
<dbReference type="OrthoDB" id="1470350at2759"/>